<name>A0ABR2JEB2_9EUKA</name>
<protein>
    <recommendedName>
        <fullName evidence="4">UBR-type domain-containing protein</fullName>
    </recommendedName>
</protein>
<sequence>MFCAFFYEIPKEDYQMIEIRHNDVMYSLSKDLCMKYSSFLSTKLKNSECNSIVIDYDYEYDEFDLISDLFNYKRVFITQANIDFLEFVADYLGINILINKTKKFRSQYQNIFQNPVCDKIKKIYRQIFSISSYPNGTNESNTSIDEYEDDNLKNNSNIIIDIANKSQKSFIISNDKYKNTCIYYNNDKNNKNSLFFDIYKNDEQKIFIDINKNPDDHKNEINIDNFNDKSNEKSKNDDKYIIDDHDNADKSGESIQNKSTINIDIYRDENGCMCIDIDKENISFLCGMDIEIFDDEEGNICIDINRQNGIPRIYYDPNYITTAAHLMIAAIMAHPYDVNHYLQIIKNDHFLLSKVTEISKSGALMYSFFDTLKIKLYHGKEKEEEEEEEEESHSFRSKRRLFTNLFLSNTYSDRAKLDTGLLAYLREIASSFDQFINVEDSLAIFLNTIKTDDVDLYQQLFLSHSNVVNNINCFNVLFIMCASFASMKCLKFMLLNSSSYHRRFRINKEHVRFALAGGNIEIFRMLLDKYDGSPVDFINDAILFHQNKILKWIVCNYVLFLSLYNTCCSRVLYGTTYIKQRWYKCKKCHIPSNHGCCHYCAKHCHADNEKHSLQNMGIHFSCFCDDECELSQNIELVGDKTFVEIDDLILLSVFCANLGALKILVNEGAYIKKCRDDVTQKQYTLNDDKLCKLMMSVVDIKEKENEIPMNFQ</sequence>
<dbReference type="Proteomes" id="UP001470230">
    <property type="component" value="Unassembled WGS sequence"/>
</dbReference>
<dbReference type="PROSITE" id="PS50007">
    <property type="entry name" value="PIPLC_X_DOMAIN"/>
    <property type="match status" value="1"/>
</dbReference>
<organism evidence="2 3">
    <name type="scientific">Tritrichomonas musculus</name>
    <dbReference type="NCBI Taxonomy" id="1915356"/>
    <lineage>
        <taxon>Eukaryota</taxon>
        <taxon>Metamonada</taxon>
        <taxon>Parabasalia</taxon>
        <taxon>Tritrichomonadida</taxon>
        <taxon>Tritrichomonadidae</taxon>
        <taxon>Tritrichomonas</taxon>
    </lineage>
</organism>
<evidence type="ECO:0000256" key="1">
    <source>
        <dbReference type="SAM" id="MobiDB-lite"/>
    </source>
</evidence>
<keyword evidence="3" id="KW-1185">Reference proteome</keyword>
<dbReference type="EMBL" id="JAPFFF010000012">
    <property type="protein sequence ID" value="KAK8876290.1"/>
    <property type="molecule type" value="Genomic_DNA"/>
</dbReference>
<evidence type="ECO:0000313" key="2">
    <source>
        <dbReference type="EMBL" id="KAK8876290.1"/>
    </source>
</evidence>
<dbReference type="CDD" id="cd19671">
    <property type="entry name" value="UBR-box_UBR4_5_6_7"/>
    <property type="match status" value="1"/>
</dbReference>
<feature type="region of interest" description="Disordered" evidence="1">
    <location>
        <begin position="219"/>
        <end position="253"/>
    </location>
</feature>
<reference evidence="2 3" key="1">
    <citation type="submission" date="2024-04" db="EMBL/GenBank/DDBJ databases">
        <title>Tritrichomonas musculus Genome.</title>
        <authorList>
            <person name="Alves-Ferreira E."/>
            <person name="Grigg M."/>
            <person name="Lorenzi H."/>
            <person name="Galac M."/>
        </authorList>
    </citation>
    <scope>NUCLEOTIDE SEQUENCE [LARGE SCALE GENOMIC DNA]</scope>
    <source>
        <strain evidence="2 3">EAF2021</strain>
    </source>
</reference>
<gene>
    <name evidence="2" type="ORF">M9Y10_006485</name>
</gene>
<feature type="compositionally biased region" description="Basic and acidic residues" evidence="1">
    <location>
        <begin position="219"/>
        <end position="252"/>
    </location>
</feature>
<proteinExistence type="predicted"/>
<accession>A0ABR2JEB2</accession>
<evidence type="ECO:0000313" key="3">
    <source>
        <dbReference type="Proteomes" id="UP001470230"/>
    </source>
</evidence>
<comment type="caution">
    <text evidence="2">The sequence shown here is derived from an EMBL/GenBank/DDBJ whole genome shotgun (WGS) entry which is preliminary data.</text>
</comment>
<evidence type="ECO:0008006" key="4">
    <source>
        <dbReference type="Google" id="ProtNLM"/>
    </source>
</evidence>